<keyword evidence="1" id="KW-1133">Transmembrane helix</keyword>
<feature type="domain" description="Tyrosine specific protein phosphatases" evidence="2">
    <location>
        <begin position="370"/>
        <end position="434"/>
    </location>
</feature>
<feature type="transmembrane region" description="Helical" evidence="1">
    <location>
        <begin position="194"/>
        <end position="211"/>
    </location>
</feature>
<dbReference type="Pfam" id="PF00782">
    <property type="entry name" value="DSPc"/>
    <property type="match status" value="1"/>
</dbReference>
<proteinExistence type="predicted"/>
<dbReference type="PANTHER" id="PTHR47216:SF4">
    <property type="entry name" value="OS01G0859400 PROTEIN"/>
    <property type="match status" value="1"/>
</dbReference>
<feature type="transmembrane region" description="Helical" evidence="1">
    <location>
        <begin position="96"/>
        <end position="118"/>
    </location>
</feature>
<dbReference type="SMART" id="SM00195">
    <property type="entry name" value="DSPc"/>
    <property type="match status" value="1"/>
</dbReference>
<accession>A0A5C6FAL3</accession>
<reference evidence="3 4" key="1">
    <citation type="submission" date="2019-02" db="EMBL/GenBank/DDBJ databases">
        <title>Deep-cultivation of Planctomycetes and their phenomic and genomic characterization uncovers novel biology.</title>
        <authorList>
            <person name="Wiegand S."/>
            <person name="Jogler M."/>
            <person name="Boedeker C."/>
            <person name="Pinto D."/>
            <person name="Vollmers J."/>
            <person name="Rivas-Marin E."/>
            <person name="Kohn T."/>
            <person name="Peeters S.H."/>
            <person name="Heuer A."/>
            <person name="Rast P."/>
            <person name="Oberbeckmann S."/>
            <person name="Bunk B."/>
            <person name="Jeske O."/>
            <person name="Meyerdierks A."/>
            <person name="Storesund J.E."/>
            <person name="Kallscheuer N."/>
            <person name="Luecker S."/>
            <person name="Lage O.M."/>
            <person name="Pohl T."/>
            <person name="Merkel B.J."/>
            <person name="Hornburger P."/>
            <person name="Mueller R.-W."/>
            <person name="Bruemmer F."/>
            <person name="Labrenz M."/>
            <person name="Spormann A.M."/>
            <person name="Op Den Camp H."/>
            <person name="Overmann J."/>
            <person name="Amann R."/>
            <person name="Jetten M.S.M."/>
            <person name="Mascher T."/>
            <person name="Medema M.H."/>
            <person name="Devos D.P."/>
            <person name="Kaster A.-K."/>
            <person name="Ovreas L."/>
            <person name="Rohde M."/>
            <person name="Galperin M.Y."/>
            <person name="Jogler C."/>
        </authorList>
    </citation>
    <scope>NUCLEOTIDE SEQUENCE [LARGE SCALE GENOMIC DNA]</scope>
    <source>
        <strain evidence="3 4">Poly59</strain>
    </source>
</reference>
<dbReference type="PROSITE" id="PS50056">
    <property type="entry name" value="TYR_PHOSPHATASE_2"/>
    <property type="match status" value="1"/>
</dbReference>
<dbReference type="InterPro" id="IPR000387">
    <property type="entry name" value="Tyr_Pase_dom"/>
</dbReference>
<protein>
    <recommendedName>
        <fullName evidence="2">Tyrosine specific protein phosphatases domain-containing protein</fullName>
    </recommendedName>
</protein>
<name>A0A5C6FAL3_9BACT</name>
<evidence type="ECO:0000259" key="2">
    <source>
        <dbReference type="PROSITE" id="PS50056"/>
    </source>
</evidence>
<organism evidence="3 4">
    <name type="scientific">Rubripirellula reticaptiva</name>
    <dbReference type="NCBI Taxonomy" id="2528013"/>
    <lineage>
        <taxon>Bacteria</taxon>
        <taxon>Pseudomonadati</taxon>
        <taxon>Planctomycetota</taxon>
        <taxon>Planctomycetia</taxon>
        <taxon>Pirellulales</taxon>
        <taxon>Pirellulaceae</taxon>
        <taxon>Rubripirellula</taxon>
    </lineage>
</organism>
<keyword evidence="4" id="KW-1185">Reference proteome</keyword>
<feature type="transmembrane region" description="Helical" evidence="1">
    <location>
        <begin position="223"/>
        <end position="241"/>
    </location>
</feature>
<dbReference type="SUPFAM" id="SSF48317">
    <property type="entry name" value="Acid phosphatase/Vanadium-dependent haloperoxidase"/>
    <property type="match status" value="1"/>
</dbReference>
<dbReference type="InterPro" id="IPR029021">
    <property type="entry name" value="Prot-tyrosine_phosphatase-like"/>
</dbReference>
<feature type="transmembrane region" description="Helical" evidence="1">
    <location>
        <begin position="21"/>
        <end position="40"/>
    </location>
</feature>
<feature type="transmembrane region" description="Helical" evidence="1">
    <location>
        <begin position="60"/>
        <end position="84"/>
    </location>
</feature>
<keyword evidence="1" id="KW-0472">Membrane</keyword>
<comment type="caution">
    <text evidence="3">The sequence shown here is derived from an EMBL/GenBank/DDBJ whole genome shotgun (WGS) entry which is preliminary data.</text>
</comment>
<sequence>MNQDESLIDDSISPDRVSLTDAAKVAFVTSALFLVLYGGASYVTSLKTDVSTWYYQWERWIPFVPIMIVPYMSIDLFFVAAPFLCRDRKELKVLALRFSAVVIAAATCFLLFPLQLAVERPIASGFFGDIYNWFTAMDRPYNLCPSMHIALRTVLAVHFDKHSPNRITRVASHFWFFLIGCSTLLLYQHHVIDVVGGFVLAVLVMYFIDGRTWKTPHTGGRRFAIGYAILAIGFALPVIFVPSFSWLMLWPAVACAIVATGYGWLGPSVYRREAGQISWPAKLVLGPVLAAQWLSWKYYARQSAMIDHVADGVWIGRHLAEAEASNIVGKKVSAVIDVCNAFDEPASLNGITRLELPILDLTAPSQSQLDQAVDFISQHHHTGVLVHCKAGYSRSVAIVAAWLIQTERTTSADEAFDMIRTARPAVVIRPEIRRLFQSS</sequence>
<dbReference type="InterPro" id="IPR020422">
    <property type="entry name" value="TYR_PHOSPHATASE_DUAL_dom"/>
</dbReference>
<dbReference type="EMBL" id="SJPX01000001">
    <property type="protein sequence ID" value="TWU57557.1"/>
    <property type="molecule type" value="Genomic_DNA"/>
</dbReference>
<dbReference type="SUPFAM" id="SSF52799">
    <property type="entry name" value="(Phosphotyrosine protein) phosphatases II"/>
    <property type="match status" value="1"/>
</dbReference>
<dbReference type="CDD" id="cd03386">
    <property type="entry name" value="PAP2_Aur1_like"/>
    <property type="match status" value="1"/>
</dbReference>
<gene>
    <name evidence="3" type="ORF">Poly59_04640</name>
</gene>
<evidence type="ECO:0000256" key="1">
    <source>
        <dbReference type="SAM" id="Phobius"/>
    </source>
</evidence>
<keyword evidence="1" id="KW-0812">Transmembrane</keyword>
<dbReference type="Gene3D" id="3.90.190.10">
    <property type="entry name" value="Protein tyrosine phosphatase superfamily"/>
    <property type="match status" value="1"/>
</dbReference>
<dbReference type="AlphaFoldDB" id="A0A5C6FAL3"/>
<feature type="transmembrane region" description="Helical" evidence="1">
    <location>
        <begin position="247"/>
        <end position="265"/>
    </location>
</feature>
<dbReference type="InterPro" id="IPR000340">
    <property type="entry name" value="Dual-sp_phosphatase_cat-dom"/>
</dbReference>
<evidence type="ECO:0000313" key="3">
    <source>
        <dbReference type="EMBL" id="TWU57557.1"/>
    </source>
</evidence>
<dbReference type="InterPro" id="IPR036938">
    <property type="entry name" value="PAP2/HPO_sf"/>
</dbReference>
<evidence type="ECO:0000313" key="4">
    <source>
        <dbReference type="Proteomes" id="UP000317977"/>
    </source>
</evidence>
<dbReference type="Proteomes" id="UP000317977">
    <property type="component" value="Unassembled WGS sequence"/>
</dbReference>
<dbReference type="OrthoDB" id="256494at2"/>
<dbReference type="PANTHER" id="PTHR47216">
    <property type="match status" value="1"/>
</dbReference>